<dbReference type="InterPro" id="IPR037171">
    <property type="entry name" value="NagB/RpiA_transferase-like"/>
</dbReference>
<dbReference type="Pfam" id="PF01182">
    <property type="entry name" value="Glucosamine_iso"/>
    <property type="match status" value="1"/>
</dbReference>
<organism evidence="2">
    <name type="scientific">mine drainage metagenome</name>
    <dbReference type="NCBI Taxonomy" id="410659"/>
    <lineage>
        <taxon>unclassified sequences</taxon>
        <taxon>metagenomes</taxon>
        <taxon>ecological metagenomes</taxon>
    </lineage>
</organism>
<evidence type="ECO:0000259" key="1">
    <source>
        <dbReference type="Pfam" id="PF01182"/>
    </source>
</evidence>
<dbReference type="GO" id="GO:0005975">
    <property type="term" value="P:carbohydrate metabolic process"/>
    <property type="evidence" value="ECO:0007669"/>
    <property type="project" value="InterPro"/>
</dbReference>
<sequence>MASGHDAIALAVDSALTAIHGQWESDLAAHLVLAGGRSGSDVAAGIAAGLTEPRPKVLHLWFADERFVEYGDPDRNDFALIKAFASVGCTLVVHRYGTPSSVDFAYAARHYVTELQRALGDEPFTIVILSMGEDGHVASIFPSRAESAGDVFAVDDAPKAPPRRISLSLDRLAKNNGCLLLALGGSKSSAIRALIDEDLSLPATLLAMKTPLILITDQPIGNQVEASQS</sequence>
<evidence type="ECO:0000313" key="2">
    <source>
        <dbReference type="EMBL" id="OIQ69455.1"/>
    </source>
</evidence>
<feature type="domain" description="Glucosamine/galactosamine-6-phosphate isomerase" evidence="1">
    <location>
        <begin position="11"/>
        <end position="207"/>
    </location>
</feature>
<gene>
    <name evidence="2" type="primary">pgl_22</name>
    <name evidence="2" type="ORF">GALL_489440</name>
</gene>
<dbReference type="EC" id="3.1.1.31" evidence="2"/>
<proteinExistence type="predicted"/>
<comment type="caution">
    <text evidence="2">The sequence shown here is derived from an EMBL/GenBank/DDBJ whole genome shotgun (WGS) entry which is preliminary data.</text>
</comment>
<reference evidence="2" key="1">
    <citation type="submission" date="2016-10" db="EMBL/GenBank/DDBJ databases">
        <title>Sequence of Gallionella enrichment culture.</title>
        <authorList>
            <person name="Poehlein A."/>
            <person name="Muehling M."/>
            <person name="Daniel R."/>
        </authorList>
    </citation>
    <scope>NUCLEOTIDE SEQUENCE</scope>
</reference>
<protein>
    <submittedName>
        <fullName evidence="2">6-phosphogluconolactonase</fullName>
        <ecNumber evidence="2">3.1.1.31</ecNumber>
    </submittedName>
</protein>
<name>A0A1J5PNW1_9ZZZZ</name>
<dbReference type="GO" id="GO:0017057">
    <property type="term" value="F:6-phosphogluconolactonase activity"/>
    <property type="evidence" value="ECO:0007669"/>
    <property type="project" value="UniProtKB-EC"/>
</dbReference>
<dbReference type="Gene3D" id="3.40.50.1360">
    <property type="match status" value="1"/>
</dbReference>
<dbReference type="InterPro" id="IPR006148">
    <property type="entry name" value="Glc/Gal-6P_isomerase"/>
</dbReference>
<dbReference type="AlphaFoldDB" id="A0A1J5PNW1"/>
<dbReference type="EMBL" id="MLJW01004719">
    <property type="protein sequence ID" value="OIQ69455.1"/>
    <property type="molecule type" value="Genomic_DNA"/>
</dbReference>
<dbReference type="SUPFAM" id="SSF100950">
    <property type="entry name" value="NagB/RpiA/CoA transferase-like"/>
    <property type="match status" value="1"/>
</dbReference>
<accession>A0A1J5PNW1</accession>
<dbReference type="PANTHER" id="PTHR11054:SF0">
    <property type="entry name" value="6-PHOSPHOGLUCONOLACTONASE"/>
    <property type="match status" value="1"/>
</dbReference>
<dbReference type="InterPro" id="IPR039104">
    <property type="entry name" value="6PGL"/>
</dbReference>
<dbReference type="PANTHER" id="PTHR11054">
    <property type="entry name" value="6-PHOSPHOGLUCONOLACTONASE"/>
    <property type="match status" value="1"/>
</dbReference>
<keyword evidence="2" id="KW-0378">Hydrolase</keyword>